<feature type="domain" description="F-box" evidence="1">
    <location>
        <begin position="48"/>
        <end position="94"/>
    </location>
</feature>
<keyword evidence="3" id="KW-1185">Reference proteome</keyword>
<dbReference type="HOGENOM" id="CLU_823914_0_0_1"/>
<dbReference type="Proteomes" id="UP000015100">
    <property type="component" value="Unassembled WGS sequence"/>
</dbReference>
<dbReference type="Pfam" id="PF00646">
    <property type="entry name" value="F-box"/>
    <property type="match status" value="1"/>
</dbReference>
<dbReference type="AlphaFoldDB" id="S8AE13"/>
<protein>
    <recommendedName>
        <fullName evidence="1">F-box domain-containing protein</fullName>
    </recommendedName>
</protein>
<proteinExistence type="predicted"/>
<dbReference type="InterPro" id="IPR001810">
    <property type="entry name" value="F-box_dom"/>
</dbReference>
<evidence type="ECO:0000313" key="3">
    <source>
        <dbReference type="Proteomes" id="UP000015100"/>
    </source>
</evidence>
<evidence type="ECO:0000313" key="2">
    <source>
        <dbReference type="EMBL" id="EPS39316.1"/>
    </source>
</evidence>
<dbReference type="PROSITE" id="PS50181">
    <property type="entry name" value="FBOX"/>
    <property type="match status" value="1"/>
</dbReference>
<dbReference type="Gene3D" id="1.20.1280.50">
    <property type="match status" value="1"/>
</dbReference>
<name>S8AE13_DACHA</name>
<dbReference type="EMBL" id="AQGS01000479">
    <property type="protein sequence ID" value="EPS39316.1"/>
    <property type="molecule type" value="Genomic_DNA"/>
</dbReference>
<reference evidence="2 3" key="1">
    <citation type="journal article" date="2013" name="PLoS Genet.">
        <title>Genomic mechanisms accounting for the adaptation to parasitism in nematode-trapping fungi.</title>
        <authorList>
            <person name="Meerupati T."/>
            <person name="Andersson K.M."/>
            <person name="Friman E."/>
            <person name="Kumar D."/>
            <person name="Tunlid A."/>
            <person name="Ahren D."/>
        </authorList>
    </citation>
    <scope>NUCLEOTIDE SEQUENCE [LARGE SCALE GENOMIC DNA]</scope>
    <source>
        <strain evidence="2 3">CBS 200.50</strain>
    </source>
</reference>
<dbReference type="SUPFAM" id="SSF81383">
    <property type="entry name" value="F-box domain"/>
    <property type="match status" value="1"/>
</dbReference>
<dbReference type="CDD" id="cd09917">
    <property type="entry name" value="F-box_SF"/>
    <property type="match status" value="1"/>
</dbReference>
<comment type="caution">
    <text evidence="2">The sequence shown here is derived from an EMBL/GenBank/DDBJ whole genome shotgun (WGS) entry which is preliminary data.</text>
</comment>
<organism evidence="2 3">
    <name type="scientific">Dactylellina haptotyla (strain CBS 200.50)</name>
    <name type="common">Nematode-trapping fungus</name>
    <name type="synonym">Monacrosporium haptotylum</name>
    <dbReference type="NCBI Taxonomy" id="1284197"/>
    <lineage>
        <taxon>Eukaryota</taxon>
        <taxon>Fungi</taxon>
        <taxon>Dikarya</taxon>
        <taxon>Ascomycota</taxon>
        <taxon>Pezizomycotina</taxon>
        <taxon>Orbiliomycetes</taxon>
        <taxon>Orbiliales</taxon>
        <taxon>Orbiliaceae</taxon>
        <taxon>Dactylellina</taxon>
    </lineage>
</organism>
<gene>
    <name evidence="2" type="ORF">H072_6925</name>
</gene>
<reference evidence="3" key="2">
    <citation type="submission" date="2013-04" db="EMBL/GenBank/DDBJ databases">
        <title>Genomic mechanisms accounting for the adaptation to parasitism in nematode-trapping fungi.</title>
        <authorList>
            <person name="Ahren D.G."/>
        </authorList>
    </citation>
    <scope>NUCLEOTIDE SEQUENCE [LARGE SCALE GENOMIC DNA]</scope>
    <source>
        <strain evidence="3">CBS 200.50</strain>
    </source>
</reference>
<dbReference type="SMART" id="SM00256">
    <property type="entry name" value="FBOX"/>
    <property type="match status" value="1"/>
</dbReference>
<dbReference type="InterPro" id="IPR036047">
    <property type="entry name" value="F-box-like_dom_sf"/>
</dbReference>
<evidence type="ECO:0000259" key="1">
    <source>
        <dbReference type="PROSITE" id="PS50181"/>
    </source>
</evidence>
<accession>S8AE13</accession>
<sequence>MEKSSMASALASWGQGMRLHNKKSLRFASVAKKIVAVLKPSKTHQLDQSKYFNLPTELLTEIFSYLSFFDQVIASQVCTRWRDILSSSPQYLKHRYISYEDHRYWFMFGVHRFLSRGFESGWSGSALIGFEVQNGAVTGYHVSNEFSGPLKPKKVYESARERIIVDISHSGFLDDPMFSPFTVISDEIMAKAELQTNLRLRCPRPRAIRVSTADGPSFKQLEDMKSNLSINITFHIGESLSDKHVHSLHFKQYLQESAIPKNIKDLTIRDLISVVTRRIIEEVSYLQWDKTSPFLVEVGPRFGVDGFNSDAGPAGHWSLNASVYHSGCKKLKSYLRK</sequence>
<dbReference type="OrthoDB" id="5503983at2759"/>